<dbReference type="Proteomes" id="UP000092839">
    <property type="component" value="Chromosome"/>
</dbReference>
<dbReference type="STRING" id="1274631.LMTR13_11840"/>
<dbReference type="EMBL" id="CP016428">
    <property type="protein sequence ID" value="ANW00763.1"/>
    <property type="molecule type" value="Genomic_DNA"/>
</dbReference>
<proteinExistence type="predicted"/>
<protein>
    <submittedName>
        <fullName evidence="1">Uncharacterized protein</fullName>
    </submittedName>
</protein>
<gene>
    <name evidence="1" type="ORF">LMTR13_11840</name>
</gene>
<dbReference type="KEGG" id="bic:LMTR13_11840"/>
<reference evidence="1 2" key="1">
    <citation type="submission" date="2016-07" db="EMBL/GenBank/DDBJ databases">
        <title>Complete genome sequence of Bradyrhizobium icense LMTR 13T, a potential inoculant strain isolated from lima bean (Phaseolus lunatus) in Peru.</title>
        <authorList>
            <person name="Ormeno-Orrillo E."/>
            <person name="Duran D."/>
            <person name="Rogel M.A."/>
            <person name="Rey L."/>
            <person name="Imperial J."/>
            <person name="Ruiz-Argueso T."/>
            <person name="Martinez-Romero E."/>
        </authorList>
    </citation>
    <scope>NUCLEOTIDE SEQUENCE [LARGE SCALE GENOMIC DNA]</scope>
    <source>
        <strain evidence="1 2">LMTR 13</strain>
    </source>
</reference>
<name>A0A1B1UDC7_9BRAD</name>
<organism evidence="1 2">
    <name type="scientific">Bradyrhizobium icense</name>
    <dbReference type="NCBI Taxonomy" id="1274631"/>
    <lineage>
        <taxon>Bacteria</taxon>
        <taxon>Pseudomonadati</taxon>
        <taxon>Pseudomonadota</taxon>
        <taxon>Alphaproteobacteria</taxon>
        <taxon>Hyphomicrobiales</taxon>
        <taxon>Nitrobacteraceae</taxon>
        <taxon>Bradyrhizobium</taxon>
    </lineage>
</organism>
<sequence>MPDRRLAKRAHMIAQKREAERNYIGLLHEETEEQRVADGPAAAEYPILDQILDLIAAMFSRRSEARWSPRPLRR</sequence>
<keyword evidence="2" id="KW-1185">Reference proteome</keyword>
<accession>A0A1B1UDC7</accession>
<evidence type="ECO:0000313" key="2">
    <source>
        <dbReference type="Proteomes" id="UP000092839"/>
    </source>
</evidence>
<dbReference type="AlphaFoldDB" id="A0A1B1UDC7"/>
<evidence type="ECO:0000313" key="1">
    <source>
        <dbReference type="EMBL" id="ANW00763.1"/>
    </source>
</evidence>